<organism evidence="2 3">
    <name type="scientific">Drechslerella dactyloides</name>
    <name type="common">Nematode-trapping fungus</name>
    <name type="synonym">Arthrobotrys dactyloides</name>
    <dbReference type="NCBI Taxonomy" id="74499"/>
    <lineage>
        <taxon>Eukaryota</taxon>
        <taxon>Fungi</taxon>
        <taxon>Dikarya</taxon>
        <taxon>Ascomycota</taxon>
        <taxon>Pezizomycotina</taxon>
        <taxon>Orbiliomycetes</taxon>
        <taxon>Orbiliales</taxon>
        <taxon>Orbiliaceae</taxon>
        <taxon>Drechslerella</taxon>
    </lineage>
</organism>
<dbReference type="Proteomes" id="UP001221413">
    <property type="component" value="Unassembled WGS sequence"/>
</dbReference>
<evidence type="ECO:0000256" key="1">
    <source>
        <dbReference type="SAM" id="MobiDB-lite"/>
    </source>
</evidence>
<name>A0AAD6IXV5_DREDA</name>
<dbReference type="EMBL" id="JAQGDS010000005">
    <property type="protein sequence ID" value="KAJ6260698.1"/>
    <property type="molecule type" value="Genomic_DNA"/>
</dbReference>
<protein>
    <submittedName>
        <fullName evidence="2">Uncharacterized protein</fullName>
    </submittedName>
</protein>
<accession>A0AAD6IXV5</accession>
<feature type="region of interest" description="Disordered" evidence="1">
    <location>
        <begin position="1"/>
        <end position="73"/>
    </location>
</feature>
<gene>
    <name evidence="2" type="ORF">Dda_4927</name>
</gene>
<reference evidence="2" key="1">
    <citation type="submission" date="2023-01" db="EMBL/GenBank/DDBJ databases">
        <title>The chitinases involved in constricting ring structure development in the nematode-trapping fungus Drechslerella dactyloides.</title>
        <authorList>
            <person name="Wang R."/>
            <person name="Zhang L."/>
            <person name="Tang P."/>
            <person name="Li S."/>
            <person name="Liang L."/>
        </authorList>
    </citation>
    <scope>NUCLEOTIDE SEQUENCE</scope>
    <source>
        <strain evidence="2">YMF1.00031</strain>
    </source>
</reference>
<dbReference type="AlphaFoldDB" id="A0AAD6IXV5"/>
<evidence type="ECO:0000313" key="2">
    <source>
        <dbReference type="EMBL" id="KAJ6260698.1"/>
    </source>
</evidence>
<comment type="caution">
    <text evidence="2">The sequence shown here is derived from an EMBL/GenBank/DDBJ whole genome shotgun (WGS) entry which is preliminary data.</text>
</comment>
<keyword evidence="3" id="KW-1185">Reference proteome</keyword>
<proteinExistence type="predicted"/>
<sequence length="88" mass="9134">MSLRAPTRLESSRSAGSRISTAGEGGNLRHRLWNGPMGAPMRATAPSDGGIKARATGGTRGKQSDAAELGTRGEGRLQAIVPFGRFAQ</sequence>
<evidence type="ECO:0000313" key="3">
    <source>
        <dbReference type="Proteomes" id="UP001221413"/>
    </source>
</evidence>